<evidence type="ECO:0000256" key="2">
    <source>
        <dbReference type="ARBA" id="ARBA00005542"/>
    </source>
</evidence>
<dbReference type="Proteomes" id="UP000023152">
    <property type="component" value="Unassembled WGS sequence"/>
</dbReference>
<accession>X6NDT2</accession>
<comment type="similarity">
    <text evidence="2">Belongs to the TMEM8 family.</text>
</comment>
<evidence type="ECO:0000313" key="8">
    <source>
        <dbReference type="EMBL" id="ETO23502.1"/>
    </source>
</evidence>
<feature type="transmembrane region" description="Helical" evidence="7">
    <location>
        <begin position="75"/>
        <end position="95"/>
    </location>
</feature>
<feature type="transmembrane region" description="Helical" evidence="7">
    <location>
        <begin position="52"/>
        <end position="69"/>
    </location>
</feature>
<keyword evidence="4 7" id="KW-0812">Transmembrane</keyword>
<evidence type="ECO:0000256" key="4">
    <source>
        <dbReference type="ARBA" id="ARBA00022692"/>
    </source>
</evidence>
<organism evidence="8 9">
    <name type="scientific">Reticulomyxa filosa</name>
    <dbReference type="NCBI Taxonomy" id="46433"/>
    <lineage>
        <taxon>Eukaryota</taxon>
        <taxon>Sar</taxon>
        <taxon>Rhizaria</taxon>
        <taxon>Retaria</taxon>
        <taxon>Foraminifera</taxon>
        <taxon>Monothalamids</taxon>
        <taxon>Reticulomyxidae</taxon>
        <taxon>Reticulomyxa</taxon>
    </lineage>
</organism>
<gene>
    <name evidence="8" type="ORF">RFI_13680</name>
</gene>
<feature type="transmembrane region" description="Helical" evidence="7">
    <location>
        <begin position="28"/>
        <end position="45"/>
    </location>
</feature>
<sequence>MVSVCYHVAEALPNQRLFGLHEGEWHKLDNIAAISCCNVLFIYLCNLSSPHVRYLWGLIQLGIVVVLQTHSPWDLLFTLVPIFFHLLVFLVKYFFFEKYLYKSVRPTKWNVNNVKSSFFWLVPAIICFCKGLDDEHDYLRLWHGAWHAFLGISSYYQWGMIDTTGERKKEHF</sequence>
<dbReference type="Pfam" id="PF12036">
    <property type="entry name" value="DUF3522"/>
    <property type="match status" value="1"/>
</dbReference>
<evidence type="ECO:0000256" key="3">
    <source>
        <dbReference type="ARBA" id="ARBA00022475"/>
    </source>
</evidence>
<evidence type="ECO:0000256" key="5">
    <source>
        <dbReference type="ARBA" id="ARBA00022989"/>
    </source>
</evidence>
<keyword evidence="9" id="KW-1185">Reference proteome</keyword>
<protein>
    <recommendedName>
        <fullName evidence="10">Transmembrane protein</fullName>
    </recommendedName>
</protein>
<dbReference type="PANTHER" id="PTHR36561">
    <property type="entry name" value="HAEMOLYSIN-III RELATED-RELATED"/>
    <property type="match status" value="1"/>
</dbReference>
<dbReference type="GO" id="GO:0005886">
    <property type="term" value="C:plasma membrane"/>
    <property type="evidence" value="ECO:0007669"/>
    <property type="project" value="UniProtKB-SubCell"/>
</dbReference>
<evidence type="ECO:0000256" key="7">
    <source>
        <dbReference type="SAM" id="Phobius"/>
    </source>
</evidence>
<proteinExistence type="inferred from homology"/>
<dbReference type="PANTHER" id="PTHR36561:SF2">
    <property type="entry name" value="HAEMOLYSIN-III RELATED"/>
    <property type="match status" value="1"/>
</dbReference>
<keyword evidence="6 7" id="KW-0472">Membrane</keyword>
<dbReference type="EMBL" id="ASPP01009893">
    <property type="protein sequence ID" value="ETO23502.1"/>
    <property type="molecule type" value="Genomic_DNA"/>
</dbReference>
<evidence type="ECO:0000256" key="6">
    <source>
        <dbReference type="ARBA" id="ARBA00023136"/>
    </source>
</evidence>
<evidence type="ECO:0008006" key="10">
    <source>
        <dbReference type="Google" id="ProtNLM"/>
    </source>
</evidence>
<keyword evidence="5 7" id="KW-1133">Transmembrane helix</keyword>
<dbReference type="InterPro" id="IPR021910">
    <property type="entry name" value="NGX6/PGAP6/MYMK"/>
</dbReference>
<dbReference type="OrthoDB" id="10266771at2759"/>
<keyword evidence="3" id="KW-1003">Cell membrane</keyword>
<evidence type="ECO:0000256" key="1">
    <source>
        <dbReference type="ARBA" id="ARBA00004651"/>
    </source>
</evidence>
<comment type="caution">
    <text evidence="8">The sequence shown here is derived from an EMBL/GenBank/DDBJ whole genome shotgun (WGS) entry which is preliminary data.</text>
</comment>
<dbReference type="OMA" id="CKCFCIF"/>
<evidence type="ECO:0000313" key="9">
    <source>
        <dbReference type="Proteomes" id="UP000023152"/>
    </source>
</evidence>
<dbReference type="AlphaFoldDB" id="X6NDT2"/>
<name>X6NDT2_RETFI</name>
<reference evidence="8 9" key="1">
    <citation type="journal article" date="2013" name="Curr. Biol.">
        <title>The Genome of the Foraminiferan Reticulomyxa filosa.</title>
        <authorList>
            <person name="Glockner G."/>
            <person name="Hulsmann N."/>
            <person name="Schleicher M."/>
            <person name="Noegel A.A."/>
            <person name="Eichinger L."/>
            <person name="Gallinger C."/>
            <person name="Pawlowski J."/>
            <person name="Sierra R."/>
            <person name="Euteneuer U."/>
            <person name="Pillet L."/>
            <person name="Moustafa A."/>
            <person name="Platzer M."/>
            <person name="Groth M."/>
            <person name="Szafranski K."/>
            <person name="Schliwa M."/>
        </authorList>
    </citation>
    <scope>NUCLEOTIDE SEQUENCE [LARGE SCALE GENOMIC DNA]</scope>
</reference>
<comment type="subcellular location">
    <subcellularLocation>
        <location evidence="1">Cell membrane</location>
        <topology evidence="1">Multi-pass membrane protein</topology>
    </subcellularLocation>
</comment>